<protein>
    <submittedName>
        <fullName evidence="1">Phage protein</fullName>
    </submittedName>
</protein>
<dbReference type="KEGG" id="tak:Tharo_2103"/>
<dbReference type="OrthoDB" id="8871616at2"/>
<dbReference type="EMBL" id="CP028339">
    <property type="protein sequence ID" value="AVR89006.1"/>
    <property type="molecule type" value="Genomic_DNA"/>
</dbReference>
<dbReference type="AlphaFoldDB" id="A0A2R4BNT3"/>
<accession>A0A2R4BNT3</accession>
<proteinExistence type="predicted"/>
<keyword evidence="2" id="KW-1185">Reference proteome</keyword>
<dbReference type="Proteomes" id="UP000241885">
    <property type="component" value="Chromosome"/>
</dbReference>
<gene>
    <name evidence="1" type="ORF">Tharo_2103</name>
</gene>
<name>A0A2R4BNT3_THAAR</name>
<reference evidence="1 2" key="1">
    <citation type="submission" date="2018-03" db="EMBL/GenBank/DDBJ databases">
        <title>Complete genome sequence of Thauera aromatica, a model organism for studying aromatic compound degradation under denitrifying conditions.</title>
        <authorList>
            <person name="Lo H.-Y."/>
            <person name="Goris T."/>
            <person name="Boll M."/>
            <person name="Mueller J.A."/>
        </authorList>
    </citation>
    <scope>NUCLEOTIDE SEQUENCE [LARGE SCALE GENOMIC DNA]</scope>
    <source>
        <strain evidence="1 2">K172</strain>
    </source>
</reference>
<evidence type="ECO:0000313" key="1">
    <source>
        <dbReference type="EMBL" id="AVR89006.1"/>
    </source>
</evidence>
<organism evidence="1 2">
    <name type="scientific">Thauera aromatica K172</name>
    <dbReference type="NCBI Taxonomy" id="44139"/>
    <lineage>
        <taxon>Bacteria</taxon>
        <taxon>Pseudomonadati</taxon>
        <taxon>Pseudomonadota</taxon>
        <taxon>Betaproteobacteria</taxon>
        <taxon>Rhodocyclales</taxon>
        <taxon>Zoogloeaceae</taxon>
        <taxon>Thauera</taxon>
    </lineage>
</organism>
<evidence type="ECO:0000313" key="2">
    <source>
        <dbReference type="Proteomes" id="UP000241885"/>
    </source>
</evidence>
<sequence length="752" mass="81736">MTVLSIRKFGGEIPRTAPHLLPEGAAQQAINCEFSSGELCSIKGPAPKIATTQAVRGLFTDDGVRFFTWPEPTRAYRSPTIDDTHGRIYFANTSSNGVRVALANDMKAPGLNPGQPTQQWAVGVARPAVPPTVEVFASMGWQGDVGVHMAIKGVLTAGSATIQEFEPLVFETVSTWTEYLLTMPAEMVPGAVVPDAPANPSGATWIAIPGPSIAYFDPPLSWQQDMGGEEGYVWQSADSLTLNTGAQINALGKIKPPNSSMGSEASPWAIFYDGKTWAPTDLYAHVLQGDQAVLAELTVQAEVTWKTMVFNPTTGVVYYEGTATGTQEPDGRWRVWPQYDSGLVESIAYVTTFENDWGEESAPSDPVIVEVLPWQDTKTLQEYTALSGGRPVVGMNLYRTFGGTAEFIKANEYPRPEKEGTAWAIWDALTRPTTTVALVTQEWDPPPAGLRCLTYCGNGFFVGAKGKDLYFSEPYRPHAWPYIKTMPTNVVGIVPVEGGVLVTTQQQPYFVYGARPDQVGDQELNADQAGVSEQSITRIEGSAVYVSNDGLVMVSGGQADIAPSQQYFTRELWRQQYRAVFNKLVLSAHDGSVMGLIDGAESALHGFMLKLSEGPDASNLTGLYFEGDPPIGAATSAVTDIRYLLYSNGFAEFGLGSEMEAIWRSRDYVFGEPVIFGAGKLRAWGQWALEIRADDQVVMLQSFDMESSYSDGEASFRLPAIGSKKRWSVALIGRGRVRSVEMGASFAELKNV</sequence>
<dbReference type="RefSeq" id="WP_107221165.1">
    <property type="nucleotide sequence ID" value="NZ_CP028339.1"/>
</dbReference>